<name>A0A4R6IC13_9MOLU</name>
<accession>A0A4R6IC13</accession>
<dbReference type="Proteomes" id="UP000295518">
    <property type="component" value="Unassembled WGS sequence"/>
</dbReference>
<evidence type="ECO:0000256" key="1">
    <source>
        <dbReference type="SAM" id="Coils"/>
    </source>
</evidence>
<keyword evidence="1" id="KW-0175">Coiled coil</keyword>
<evidence type="ECO:0000313" key="3">
    <source>
        <dbReference type="Proteomes" id="UP000295518"/>
    </source>
</evidence>
<reference evidence="2 3" key="1">
    <citation type="submission" date="2019-03" db="EMBL/GenBank/DDBJ databases">
        <title>Genomic Encyclopedia of Archaeal and Bacterial Type Strains, Phase II (KMG-II): from individual species to whole genera.</title>
        <authorList>
            <person name="Goeker M."/>
        </authorList>
    </citation>
    <scope>NUCLEOTIDE SEQUENCE [LARGE SCALE GENOMIC DNA]</scope>
    <source>
        <strain evidence="2 3">ATCC 700618</strain>
    </source>
</reference>
<evidence type="ECO:0000313" key="2">
    <source>
        <dbReference type="EMBL" id="TDO19773.1"/>
    </source>
</evidence>
<sequence>MEKTKSNQAAKFNEFIKNHSDGNTIVIDSIEKWRALYDWHGKEIQFRVLKDHRLELLTLFTYKGKYAKNITYKDWVSQSIKDITSKASELEEKVKNAEIRIRYLEMKVKELEEKQKRNESDIFILKEIHQKISSDVARLKSYHN</sequence>
<dbReference type="AlphaFoldDB" id="A0A4R6IC13"/>
<dbReference type="EMBL" id="SNWN01000013">
    <property type="protein sequence ID" value="TDO19773.1"/>
    <property type="molecule type" value="Genomic_DNA"/>
</dbReference>
<keyword evidence="3" id="KW-1185">Reference proteome</keyword>
<feature type="coiled-coil region" evidence="1">
    <location>
        <begin position="80"/>
        <end position="121"/>
    </location>
</feature>
<dbReference type="RefSeq" id="WP_094254736.1">
    <property type="nucleotide sequence ID" value="NZ_NNCE01000005.1"/>
</dbReference>
<gene>
    <name evidence="2" type="ORF">EI74_0576</name>
</gene>
<comment type="caution">
    <text evidence="2">The sequence shown here is derived from an EMBL/GenBank/DDBJ whole genome shotgun (WGS) entry which is preliminary data.</text>
</comment>
<proteinExistence type="predicted"/>
<organism evidence="2 3">
    <name type="scientific">Mycoplasma testudineum</name>
    <dbReference type="NCBI Taxonomy" id="244584"/>
    <lineage>
        <taxon>Bacteria</taxon>
        <taxon>Bacillati</taxon>
        <taxon>Mycoplasmatota</taxon>
        <taxon>Mollicutes</taxon>
        <taxon>Mycoplasmataceae</taxon>
        <taxon>Mycoplasma</taxon>
    </lineage>
</organism>
<protein>
    <submittedName>
        <fullName evidence="2">Uncharacterized protein</fullName>
    </submittedName>
</protein>